<evidence type="ECO:0000256" key="7">
    <source>
        <dbReference type="ARBA" id="ARBA00022764"/>
    </source>
</evidence>
<dbReference type="PANTHER" id="PTHR30582:SF24">
    <property type="entry name" value="L,D-TRANSPEPTIDASE ERFK_SRFK-RELATED"/>
    <property type="match status" value="1"/>
</dbReference>
<keyword evidence="8" id="KW-0378">Hydrolase</keyword>
<dbReference type="Pfam" id="PF03734">
    <property type="entry name" value="YkuD"/>
    <property type="match status" value="1"/>
</dbReference>
<evidence type="ECO:0000256" key="2">
    <source>
        <dbReference type="ARBA" id="ARBA00004752"/>
    </source>
</evidence>
<name>A0ABM9HZT8_9GAMM</name>
<evidence type="ECO:0000256" key="1">
    <source>
        <dbReference type="ARBA" id="ARBA00004418"/>
    </source>
</evidence>
<reference evidence="15 16" key="1">
    <citation type="submission" date="2023-03" db="EMBL/GenBank/DDBJ databases">
        <authorList>
            <person name="Pearce D."/>
        </authorList>
    </citation>
    <scope>NUCLEOTIDE SEQUENCE [LARGE SCALE GENOMIC DNA]</scope>
    <source>
        <strain evidence="15">Msz</strain>
    </source>
</reference>
<keyword evidence="4" id="KW-0328">Glycosyltransferase</keyword>
<dbReference type="PANTHER" id="PTHR30582">
    <property type="entry name" value="L,D-TRANSPEPTIDASE"/>
    <property type="match status" value="1"/>
</dbReference>
<evidence type="ECO:0000256" key="11">
    <source>
        <dbReference type="ARBA" id="ARBA00023316"/>
    </source>
</evidence>
<evidence type="ECO:0000256" key="12">
    <source>
        <dbReference type="PROSITE-ProRule" id="PRU01373"/>
    </source>
</evidence>
<dbReference type="PROSITE" id="PS52029">
    <property type="entry name" value="LD_TPASE"/>
    <property type="match status" value="1"/>
</dbReference>
<keyword evidence="5" id="KW-0808">Transferase</keyword>
<keyword evidence="10 12" id="KW-0573">Peptidoglycan synthesis</keyword>
<dbReference type="EMBL" id="OX458333">
    <property type="protein sequence ID" value="CAI8795475.1"/>
    <property type="molecule type" value="Genomic_DNA"/>
</dbReference>
<feature type="region of interest" description="Disordered" evidence="13">
    <location>
        <begin position="314"/>
        <end position="333"/>
    </location>
</feature>
<keyword evidence="11 12" id="KW-0961">Cell wall biogenesis/degradation</keyword>
<proteinExistence type="inferred from homology"/>
<feature type="active site" description="Proton donor/acceptor" evidence="12">
    <location>
        <position position="205"/>
    </location>
</feature>
<keyword evidence="9 12" id="KW-0133">Cell shape</keyword>
<keyword evidence="6" id="KW-0732">Signal</keyword>
<dbReference type="InterPro" id="IPR050979">
    <property type="entry name" value="LD-transpeptidase"/>
</dbReference>
<protein>
    <submittedName>
        <fullName evidence="15">L,D-transpeptidase ErfK/SrfK</fullName>
    </submittedName>
</protein>
<comment type="subcellular location">
    <subcellularLocation>
        <location evidence="1">Periplasm</location>
    </subcellularLocation>
</comment>
<comment type="pathway">
    <text evidence="2 12">Cell wall biogenesis; peptidoglycan biosynthesis.</text>
</comment>
<dbReference type="Pfam" id="PF17969">
    <property type="entry name" value="Ldt_C"/>
    <property type="match status" value="1"/>
</dbReference>
<feature type="domain" description="L,D-TPase catalytic" evidence="14">
    <location>
        <begin position="106"/>
        <end position="247"/>
    </location>
</feature>
<gene>
    <name evidence="15" type="ORF">MSZNOR_1484</name>
</gene>
<dbReference type="Gene3D" id="2.40.440.10">
    <property type="entry name" value="L,D-transpeptidase catalytic domain-like"/>
    <property type="match status" value="1"/>
</dbReference>
<evidence type="ECO:0000256" key="9">
    <source>
        <dbReference type="ARBA" id="ARBA00022960"/>
    </source>
</evidence>
<evidence type="ECO:0000256" key="5">
    <source>
        <dbReference type="ARBA" id="ARBA00022679"/>
    </source>
</evidence>
<evidence type="ECO:0000313" key="16">
    <source>
        <dbReference type="Proteomes" id="UP001162030"/>
    </source>
</evidence>
<dbReference type="InterPro" id="IPR038063">
    <property type="entry name" value="Transpep_catalytic_dom"/>
</dbReference>
<keyword evidence="7" id="KW-0574">Periplasm</keyword>
<evidence type="ECO:0000256" key="6">
    <source>
        <dbReference type="ARBA" id="ARBA00022729"/>
    </source>
</evidence>
<dbReference type="SUPFAM" id="SSF141523">
    <property type="entry name" value="L,D-transpeptidase catalytic domain-like"/>
    <property type="match status" value="1"/>
</dbReference>
<evidence type="ECO:0000256" key="4">
    <source>
        <dbReference type="ARBA" id="ARBA00022676"/>
    </source>
</evidence>
<evidence type="ECO:0000256" key="8">
    <source>
        <dbReference type="ARBA" id="ARBA00022801"/>
    </source>
</evidence>
<dbReference type="CDD" id="cd00118">
    <property type="entry name" value="LysM"/>
    <property type="match status" value="1"/>
</dbReference>
<dbReference type="InterPro" id="IPR041597">
    <property type="entry name" value="Ldt_C"/>
</dbReference>
<organism evidence="15 16">
    <name type="scientific">Methylocaldum szegediense</name>
    <dbReference type="NCBI Taxonomy" id="73780"/>
    <lineage>
        <taxon>Bacteria</taxon>
        <taxon>Pseudomonadati</taxon>
        <taxon>Pseudomonadota</taxon>
        <taxon>Gammaproteobacteria</taxon>
        <taxon>Methylococcales</taxon>
        <taxon>Methylococcaceae</taxon>
        <taxon>Methylocaldum</taxon>
    </lineage>
</organism>
<comment type="similarity">
    <text evidence="3">Belongs to the YkuD family.</text>
</comment>
<sequence>MLQKTTKLPCIKKRIPLWLGVVFMLAAPLGVKAEAFALPDDGSDLVGEIQYTKAKHEDTLIDIARDFSIGQDEIVMANPTVDRWLPGEGTEVLIPRQFILPDAPRSGIVVNIPEMRLYYYPTQPKAKATQVITYPVSIGRMDWRTPLGTTKVAQKVKDPAWRPPESIKQEHAREGDILPDVVPPGPLNPLGRFALRLGVPGYLIHGTGIDKAYGIGMRVTHGCIRMYPEDIERLYPLVNVGTPVHLVNQPVKLGWSAGTLYMEVHQPLDEDRMSYEQLLNLAMDLLEKKTKGKEITIDGAAMRQALQKPTGIPVAISKPSEPLPETIQSLGGT</sequence>
<dbReference type="RefSeq" id="WP_235726633.1">
    <property type="nucleotide sequence ID" value="NZ_OX458333.1"/>
</dbReference>
<feature type="active site" description="Nucleophile" evidence="12">
    <location>
        <position position="223"/>
    </location>
</feature>
<evidence type="ECO:0000259" key="14">
    <source>
        <dbReference type="PROSITE" id="PS52029"/>
    </source>
</evidence>
<evidence type="ECO:0000256" key="13">
    <source>
        <dbReference type="SAM" id="MobiDB-lite"/>
    </source>
</evidence>
<dbReference type="CDD" id="cd16913">
    <property type="entry name" value="YkuD_like"/>
    <property type="match status" value="1"/>
</dbReference>
<dbReference type="InterPro" id="IPR018392">
    <property type="entry name" value="LysM"/>
</dbReference>
<accession>A0ABM9HZT8</accession>
<dbReference type="InterPro" id="IPR005490">
    <property type="entry name" value="LD_TPept_cat_dom"/>
</dbReference>
<evidence type="ECO:0000313" key="15">
    <source>
        <dbReference type="EMBL" id="CAI8795475.1"/>
    </source>
</evidence>
<dbReference type="Proteomes" id="UP001162030">
    <property type="component" value="Chromosome"/>
</dbReference>
<keyword evidence="16" id="KW-1185">Reference proteome</keyword>
<evidence type="ECO:0000256" key="3">
    <source>
        <dbReference type="ARBA" id="ARBA00005992"/>
    </source>
</evidence>
<evidence type="ECO:0000256" key="10">
    <source>
        <dbReference type="ARBA" id="ARBA00022984"/>
    </source>
</evidence>